<dbReference type="Gene3D" id="2.40.70.10">
    <property type="entry name" value="Acid Proteases"/>
    <property type="match status" value="1"/>
</dbReference>
<feature type="compositionally biased region" description="Basic residues" evidence="1">
    <location>
        <begin position="39"/>
        <end position="49"/>
    </location>
</feature>
<dbReference type="AlphaFoldDB" id="A0A1M2V3G0"/>
<evidence type="ECO:0000313" key="4">
    <source>
        <dbReference type="Proteomes" id="UP000184267"/>
    </source>
</evidence>
<dbReference type="InterPro" id="IPR021109">
    <property type="entry name" value="Peptidase_aspartic_dom_sf"/>
</dbReference>
<feature type="domain" description="DUF6532" evidence="2">
    <location>
        <begin position="369"/>
        <end position="573"/>
    </location>
</feature>
<gene>
    <name evidence="3" type="ORF">TRAPUB_7420</name>
</gene>
<proteinExistence type="predicted"/>
<dbReference type="Pfam" id="PF20149">
    <property type="entry name" value="DUF6532"/>
    <property type="match status" value="1"/>
</dbReference>
<dbReference type="STRING" id="154538.A0A1M2V3G0"/>
<evidence type="ECO:0000259" key="2">
    <source>
        <dbReference type="Pfam" id="PF20149"/>
    </source>
</evidence>
<reference evidence="3 4" key="1">
    <citation type="submission" date="2016-10" db="EMBL/GenBank/DDBJ databases">
        <title>Genome sequence of the basidiomycete white-rot fungus Trametes pubescens.</title>
        <authorList>
            <person name="Makela M.R."/>
            <person name="Granchi Z."/>
            <person name="Peng M."/>
            <person name="De Vries R.P."/>
            <person name="Grigoriev I."/>
            <person name="Riley R."/>
            <person name="Hilden K."/>
        </authorList>
    </citation>
    <scope>NUCLEOTIDE SEQUENCE [LARGE SCALE GENOMIC DNA]</scope>
    <source>
        <strain evidence="3 4">FBCC735</strain>
    </source>
</reference>
<dbReference type="InterPro" id="IPR045341">
    <property type="entry name" value="DUF6532"/>
</dbReference>
<dbReference type="EMBL" id="MNAD01001700">
    <property type="protein sequence ID" value="OJT02125.1"/>
    <property type="molecule type" value="Genomic_DNA"/>
</dbReference>
<protein>
    <recommendedName>
        <fullName evidence="2">DUF6532 domain-containing protein</fullName>
    </recommendedName>
</protein>
<dbReference type="Proteomes" id="UP000184267">
    <property type="component" value="Unassembled WGS sequence"/>
</dbReference>
<organism evidence="3 4">
    <name type="scientific">Trametes pubescens</name>
    <name type="common">White-rot fungus</name>
    <dbReference type="NCBI Taxonomy" id="154538"/>
    <lineage>
        <taxon>Eukaryota</taxon>
        <taxon>Fungi</taxon>
        <taxon>Dikarya</taxon>
        <taxon>Basidiomycota</taxon>
        <taxon>Agaricomycotina</taxon>
        <taxon>Agaricomycetes</taxon>
        <taxon>Polyporales</taxon>
        <taxon>Polyporaceae</taxon>
        <taxon>Trametes</taxon>
    </lineage>
</organism>
<feature type="compositionally biased region" description="Low complexity" evidence="1">
    <location>
        <begin position="195"/>
        <end position="206"/>
    </location>
</feature>
<sequence>MSSRITRSRKDQQAHLTQAPDTSNKDIHAPAAATIVAKTAKKARRSKKMRATETVDPSEPLAVPQQDIVTADPKRPAKTPVKTSSAKTMSKLSAESAMAGHKRTSSTEPGGTAAKKTKRVRAQPDAEPVKQHAAKYMLPSLDNLDDGPGIVPKAIVSSDANQERTHHAEAPLPKQQTDSAPLEVTTVASEDEPESSGASSSEFSNDGTDEDSSSGQSDSDLEIMEKDPMVLGRQLSAERPTWTTSDAASADGTSKGKEAVSSKPEATGKKYAKGNRTSKTKTPKQPNIEHPTWKTPVTNVEGSKVAHAPIQKKEEEESGVDRLGPGAGAPTVGDATQGYVLVLPEKTGPLNLMVQHPDVQAAARHSFPRVERELLTIHAFPNMLIRRGFVRAALAASANELGLEVLEAQILKNESFARTLGGIPSQRISTFRKELKELSQNAAVAYYGLAPGACAPKVEWLLSELIYIYPNLDFERTNGSWEKPYSHPLIVYVIQQAFFEGQGSHAQRFPEMFKSSLADRKEELELPMAMVALVCTTIHAGLLQWKTGQYTKMEFTGNAFIDKYREHITLMQHTLEKNRRGYHTTMHNLYKSGKWIYGKGYQQVPEQTDCDVNPDTTPLSPKLAEIEREYVIPVNIRGEVVPFTTSGSPRLPNEWAVRYVDGAAVYVRYIPNSVIKANIPCWSWTENKETTCLLPLLSVLAFGANDIAIEFPPVDGVIGLSVPHVSSLADWRHSISHRVQFIDALENPKSRVYEPRHFLMKLNHPDKIIDCHNSGAHNLLYFGEDFPCVLKPRFTPKLAVYPTSGKLDPPGNRPWMLGLESMSLIVPNHDPFEFKIDMINPFRDNASALPEYDNMIHVVLDSCTSATYLPAYVAHAIRHKWLQNSQDILKLDENEEVRRYTGYCGPERDLHDCDIVFTFVGEDGQSVNFQCPALPFLKSHYPLPSHKDESPPTRFICSVGSFADSKIPDKDRSYFILGINFYWSAFIDHCGMIKDPTTPVSDYSKFSSPYVRLAPQRARKEDGTMGHAEDFSFLRDVAPKFYEPVQET</sequence>
<dbReference type="OrthoDB" id="2746349at2759"/>
<feature type="compositionally biased region" description="Polar residues" evidence="1">
    <location>
        <begin position="81"/>
        <end position="93"/>
    </location>
</feature>
<name>A0A1M2V3G0_TRAPU</name>
<feature type="compositionally biased region" description="Low complexity" evidence="1">
    <location>
        <begin position="29"/>
        <end position="38"/>
    </location>
</feature>
<comment type="caution">
    <text evidence="3">The sequence shown here is derived from an EMBL/GenBank/DDBJ whole genome shotgun (WGS) entry which is preliminary data.</text>
</comment>
<dbReference type="SUPFAM" id="SSF50630">
    <property type="entry name" value="Acid proteases"/>
    <property type="match status" value="1"/>
</dbReference>
<accession>A0A1M2V3G0</accession>
<evidence type="ECO:0000313" key="3">
    <source>
        <dbReference type="EMBL" id="OJT02125.1"/>
    </source>
</evidence>
<feature type="compositionally biased region" description="Basic residues" evidence="1">
    <location>
        <begin position="270"/>
        <end position="282"/>
    </location>
</feature>
<feature type="region of interest" description="Disordered" evidence="1">
    <location>
        <begin position="1"/>
        <end position="326"/>
    </location>
</feature>
<keyword evidence="4" id="KW-1185">Reference proteome</keyword>
<evidence type="ECO:0000256" key="1">
    <source>
        <dbReference type="SAM" id="MobiDB-lite"/>
    </source>
</evidence>